<gene>
    <name evidence="1" type="ORF">D1D77_08740</name>
</gene>
<proteinExistence type="predicted"/>
<protein>
    <submittedName>
        <fullName evidence="1">Uncharacterized protein</fullName>
    </submittedName>
</protein>
<comment type="caution">
    <text evidence="1">The sequence shown here is derived from an EMBL/GenBank/DDBJ whole genome shotgun (WGS) entry which is preliminary data.</text>
</comment>
<reference evidence="1" key="1">
    <citation type="submission" date="2018-08" db="EMBL/GenBank/DDBJ databases">
        <authorList>
            <consortium name="PulseNet: The National Subtyping Network for Foodborne Disease Surveillance"/>
            <person name="Tarr C.L."/>
            <person name="Trees E."/>
            <person name="Katz L.S."/>
            <person name="Carleton-Romer H.A."/>
            <person name="Stroika S."/>
            <person name="Kucerova Z."/>
            <person name="Roache K.F."/>
            <person name="Sabol A.L."/>
            <person name="Besser J."/>
            <person name="Gerner-Smidt P."/>
        </authorList>
    </citation>
    <scope>NUCLEOTIDE SEQUENCE</scope>
    <source>
        <strain evidence="1">PNUSAS050161</strain>
    </source>
</reference>
<name>A0A5T8WJC5_SALER</name>
<dbReference type="AlphaFoldDB" id="A0A5T8WJC5"/>
<organism evidence="1">
    <name type="scientific">Salmonella enterica</name>
    <name type="common">Salmonella choleraesuis</name>
    <dbReference type="NCBI Taxonomy" id="28901"/>
    <lineage>
        <taxon>Bacteria</taxon>
        <taxon>Pseudomonadati</taxon>
        <taxon>Pseudomonadota</taxon>
        <taxon>Gammaproteobacteria</taxon>
        <taxon>Enterobacterales</taxon>
        <taxon>Enterobacteriaceae</taxon>
        <taxon>Salmonella</taxon>
    </lineage>
</organism>
<evidence type="ECO:0000313" key="1">
    <source>
        <dbReference type="EMBL" id="EBN8299813.1"/>
    </source>
</evidence>
<dbReference type="EMBL" id="AAGGXD010000012">
    <property type="protein sequence ID" value="EBN8299813.1"/>
    <property type="molecule type" value="Genomic_DNA"/>
</dbReference>
<dbReference type="SUPFAM" id="SSF46785">
    <property type="entry name" value="Winged helix' DNA-binding domain"/>
    <property type="match status" value="1"/>
</dbReference>
<accession>A0A5T8WJC5</accession>
<dbReference type="InterPro" id="IPR036390">
    <property type="entry name" value="WH_DNA-bd_sf"/>
</dbReference>
<sequence>MTQVPTIRDRIFNTLSVNGPLTKAEISRLTSLSIEQINRTVTSCLQKGQIQIQDGRIVLVEDAVFGPCIEASKRGPGNIIFQICKRNWRGYHIHQLFNASRRTSV</sequence>